<evidence type="ECO:0000256" key="2">
    <source>
        <dbReference type="SAM" id="SignalP"/>
    </source>
</evidence>
<keyword evidence="4" id="KW-1185">Reference proteome</keyword>
<protein>
    <submittedName>
        <fullName evidence="3">Uncharacterized protein</fullName>
    </submittedName>
</protein>
<accession>A0AAV1JRN8</accession>
<feature type="region of interest" description="Disordered" evidence="1">
    <location>
        <begin position="89"/>
        <end position="171"/>
    </location>
</feature>
<dbReference type="Proteomes" id="UP001497472">
    <property type="component" value="Unassembled WGS sequence"/>
</dbReference>
<name>A0AAV1JRN8_9NEOP</name>
<dbReference type="EMBL" id="CAVLEF010000132">
    <property type="protein sequence ID" value="CAK1551501.1"/>
    <property type="molecule type" value="Genomic_DNA"/>
</dbReference>
<feature type="region of interest" description="Disordered" evidence="1">
    <location>
        <begin position="42"/>
        <end position="76"/>
    </location>
</feature>
<dbReference type="AlphaFoldDB" id="A0AAV1JRN8"/>
<sequence>MEWVLLGLSMLAVAKGGILPDLMEADDTMAVGSYIRLARSAGPEDYHKSYENEGDGEIGYSRKKTGGGKKGYQHFDSYHKKAGDNYEFEKQDSFGLDDEGQAGAHSHQNEKKADAYREPESDDDEQAKPKKKDNEELREDRNEPDVAGYDRADYTLPEKYTYGTGEEYNFK</sequence>
<feature type="compositionally biased region" description="Basic and acidic residues" evidence="1">
    <location>
        <begin position="107"/>
        <end position="119"/>
    </location>
</feature>
<proteinExistence type="predicted"/>
<organism evidence="3 4">
    <name type="scientific">Leptosia nina</name>
    <dbReference type="NCBI Taxonomy" id="320188"/>
    <lineage>
        <taxon>Eukaryota</taxon>
        <taxon>Metazoa</taxon>
        <taxon>Ecdysozoa</taxon>
        <taxon>Arthropoda</taxon>
        <taxon>Hexapoda</taxon>
        <taxon>Insecta</taxon>
        <taxon>Pterygota</taxon>
        <taxon>Neoptera</taxon>
        <taxon>Endopterygota</taxon>
        <taxon>Lepidoptera</taxon>
        <taxon>Glossata</taxon>
        <taxon>Ditrysia</taxon>
        <taxon>Papilionoidea</taxon>
        <taxon>Pieridae</taxon>
        <taxon>Pierinae</taxon>
        <taxon>Leptosia</taxon>
    </lineage>
</organism>
<gene>
    <name evidence="3" type="ORF">LNINA_LOCUS10634</name>
</gene>
<evidence type="ECO:0000313" key="4">
    <source>
        <dbReference type="Proteomes" id="UP001497472"/>
    </source>
</evidence>
<evidence type="ECO:0000256" key="1">
    <source>
        <dbReference type="SAM" id="MobiDB-lite"/>
    </source>
</evidence>
<reference evidence="3 4" key="1">
    <citation type="submission" date="2023-11" db="EMBL/GenBank/DDBJ databases">
        <authorList>
            <person name="Okamura Y."/>
        </authorList>
    </citation>
    <scope>NUCLEOTIDE SEQUENCE [LARGE SCALE GENOMIC DNA]</scope>
</reference>
<feature type="compositionally biased region" description="Basic and acidic residues" evidence="1">
    <location>
        <begin position="42"/>
        <end position="51"/>
    </location>
</feature>
<keyword evidence="2" id="KW-0732">Signal</keyword>
<feature type="compositionally biased region" description="Basic and acidic residues" evidence="1">
    <location>
        <begin position="126"/>
        <end position="153"/>
    </location>
</feature>
<evidence type="ECO:0000313" key="3">
    <source>
        <dbReference type="EMBL" id="CAK1551501.1"/>
    </source>
</evidence>
<feature type="chain" id="PRO_5043370751" evidence="2">
    <location>
        <begin position="17"/>
        <end position="171"/>
    </location>
</feature>
<feature type="signal peptide" evidence="2">
    <location>
        <begin position="1"/>
        <end position="16"/>
    </location>
</feature>
<comment type="caution">
    <text evidence="3">The sequence shown here is derived from an EMBL/GenBank/DDBJ whole genome shotgun (WGS) entry which is preliminary data.</text>
</comment>